<proteinExistence type="predicted"/>
<dbReference type="EMBL" id="CM002869">
    <property type="protein sequence ID" value="KFK43237.1"/>
    <property type="molecule type" value="Genomic_DNA"/>
</dbReference>
<dbReference type="Gramene" id="KFK43237">
    <property type="protein sequence ID" value="KFK43237"/>
    <property type="gene ID" value="AALP_AA1G097700"/>
</dbReference>
<reference evidence="2" key="1">
    <citation type="journal article" date="2015" name="Nat. Plants">
        <title>Genome expansion of Arabis alpina linked with retrotransposition and reduced symmetric DNA methylation.</title>
        <authorList>
            <person name="Willing E.M."/>
            <person name="Rawat V."/>
            <person name="Mandakova T."/>
            <person name="Maumus F."/>
            <person name="James G.V."/>
            <person name="Nordstroem K.J."/>
            <person name="Becker C."/>
            <person name="Warthmann N."/>
            <person name="Chica C."/>
            <person name="Szarzynska B."/>
            <person name="Zytnicki M."/>
            <person name="Albani M.C."/>
            <person name="Kiefer C."/>
            <person name="Bergonzi S."/>
            <person name="Castaings L."/>
            <person name="Mateos J.L."/>
            <person name="Berns M.C."/>
            <person name="Bujdoso N."/>
            <person name="Piofczyk T."/>
            <person name="de Lorenzo L."/>
            <person name="Barrero-Sicilia C."/>
            <person name="Mateos I."/>
            <person name="Piednoel M."/>
            <person name="Hagmann J."/>
            <person name="Chen-Min-Tao R."/>
            <person name="Iglesias-Fernandez R."/>
            <person name="Schuster S.C."/>
            <person name="Alonso-Blanco C."/>
            <person name="Roudier F."/>
            <person name="Carbonero P."/>
            <person name="Paz-Ares J."/>
            <person name="Davis S.J."/>
            <person name="Pecinka A."/>
            <person name="Quesneville H."/>
            <person name="Colot V."/>
            <person name="Lysak M.A."/>
            <person name="Weigel D."/>
            <person name="Coupland G."/>
            <person name="Schneeberger K."/>
        </authorList>
    </citation>
    <scope>NUCLEOTIDE SEQUENCE [LARGE SCALE GENOMIC DNA]</scope>
    <source>
        <strain evidence="2">cv. Pajares</strain>
    </source>
</reference>
<organism evidence="1 2">
    <name type="scientific">Arabis alpina</name>
    <name type="common">Alpine rock-cress</name>
    <dbReference type="NCBI Taxonomy" id="50452"/>
    <lineage>
        <taxon>Eukaryota</taxon>
        <taxon>Viridiplantae</taxon>
        <taxon>Streptophyta</taxon>
        <taxon>Embryophyta</taxon>
        <taxon>Tracheophyta</taxon>
        <taxon>Spermatophyta</taxon>
        <taxon>Magnoliopsida</taxon>
        <taxon>eudicotyledons</taxon>
        <taxon>Gunneridae</taxon>
        <taxon>Pentapetalae</taxon>
        <taxon>rosids</taxon>
        <taxon>malvids</taxon>
        <taxon>Brassicales</taxon>
        <taxon>Brassicaceae</taxon>
        <taxon>Arabideae</taxon>
        <taxon>Arabis</taxon>
    </lineage>
</organism>
<evidence type="ECO:0000313" key="2">
    <source>
        <dbReference type="Proteomes" id="UP000029120"/>
    </source>
</evidence>
<dbReference type="Proteomes" id="UP000029120">
    <property type="component" value="Chromosome 1"/>
</dbReference>
<dbReference type="AlphaFoldDB" id="A0A087HM85"/>
<gene>
    <name evidence="1" type="ordered locus">AALP_Aa1g097700</name>
</gene>
<sequence>MTNLYCFEKPLTACCGYGGPPYNYNANITCGHGGSNVCEEGSRFISWDTRKHCICDCFV</sequence>
<dbReference type="OrthoDB" id="655468at2759"/>
<name>A0A087HM85_ARAAL</name>
<keyword evidence="2" id="KW-1185">Reference proteome</keyword>
<protein>
    <submittedName>
        <fullName evidence="1">Uncharacterized protein</fullName>
    </submittedName>
</protein>
<evidence type="ECO:0000313" key="1">
    <source>
        <dbReference type="EMBL" id="KFK43237.1"/>
    </source>
</evidence>
<accession>A0A087HM85</accession>